<protein>
    <submittedName>
        <fullName evidence="1">Uncharacterized protein</fullName>
    </submittedName>
</protein>
<organism evidence="1 2">
    <name type="scientific">Arctium lappa</name>
    <name type="common">Greater burdock</name>
    <name type="synonym">Lappa major</name>
    <dbReference type="NCBI Taxonomy" id="4217"/>
    <lineage>
        <taxon>Eukaryota</taxon>
        <taxon>Viridiplantae</taxon>
        <taxon>Streptophyta</taxon>
        <taxon>Embryophyta</taxon>
        <taxon>Tracheophyta</taxon>
        <taxon>Spermatophyta</taxon>
        <taxon>Magnoliopsida</taxon>
        <taxon>eudicotyledons</taxon>
        <taxon>Gunneridae</taxon>
        <taxon>Pentapetalae</taxon>
        <taxon>asterids</taxon>
        <taxon>campanulids</taxon>
        <taxon>Asterales</taxon>
        <taxon>Asteraceae</taxon>
        <taxon>Carduoideae</taxon>
        <taxon>Cardueae</taxon>
        <taxon>Arctiinae</taxon>
        <taxon>Arctium</taxon>
    </lineage>
</organism>
<evidence type="ECO:0000313" key="2">
    <source>
        <dbReference type="Proteomes" id="UP001055879"/>
    </source>
</evidence>
<evidence type="ECO:0000313" key="1">
    <source>
        <dbReference type="EMBL" id="KAI3673866.1"/>
    </source>
</evidence>
<proteinExistence type="predicted"/>
<name>A0ACB8XTV9_ARCLA</name>
<reference evidence="2" key="1">
    <citation type="journal article" date="2022" name="Mol. Ecol. Resour.">
        <title>The genomes of chicory, endive, great burdock and yacon provide insights into Asteraceae palaeo-polyploidization history and plant inulin production.</title>
        <authorList>
            <person name="Fan W."/>
            <person name="Wang S."/>
            <person name="Wang H."/>
            <person name="Wang A."/>
            <person name="Jiang F."/>
            <person name="Liu H."/>
            <person name="Zhao H."/>
            <person name="Xu D."/>
            <person name="Zhang Y."/>
        </authorList>
    </citation>
    <scope>NUCLEOTIDE SEQUENCE [LARGE SCALE GENOMIC DNA]</scope>
    <source>
        <strain evidence="2">cv. Niubang</strain>
    </source>
</reference>
<accession>A0ACB8XTV9</accession>
<dbReference type="EMBL" id="CM042061">
    <property type="protein sequence ID" value="KAI3673866.1"/>
    <property type="molecule type" value="Genomic_DNA"/>
</dbReference>
<gene>
    <name evidence="1" type="ORF">L6452_39996</name>
</gene>
<keyword evidence="2" id="KW-1185">Reference proteome</keyword>
<comment type="caution">
    <text evidence="1">The sequence shown here is derived from an EMBL/GenBank/DDBJ whole genome shotgun (WGS) entry which is preliminary data.</text>
</comment>
<sequence>MPPLELIDDGVEPEDIEAFRAEFKRLVPPGTDRLTLREIMESIAFYEHKPLCAFISVLDLCNPIIQLPVGTDCNNLIIILPNVETLIVLPKRSRKIVLFTDITMEIGRLRSSRPTRVGRFSN</sequence>
<reference evidence="1 2" key="2">
    <citation type="journal article" date="2022" name="Mol. Ecol. Resour.">
        <title>The genomes of chicory, endive, great burdock and yacon provide insights into Asteraceae paleo-polyploidization history and plant inulin production.</title>
        <authorList>
            <person name="Fan W."/>
            <person name="Wang S."/>
            <person name="Wang H."/>
            <person name="Wang A."/>
            <person name="Jiang F."/>
            <person name="Liu H."/>
            <person name="Zhao H."/>
            <person name="Xu D."/>
            <person name="Zhang Y."/>
        </authorList>
    </citation>
    <scope>NUCLEOTIDE SEQUENCE [LARGE SCALE GENOMIC DNA]</scope>
    <source>
        <strain evidence="2">cv. Niubang</strain>
    </source>
</reference>
<dbReference type="Proteomes" id="UP001055879">
    <property type="component" value="Linkage Group LG15"/>
</dbReference>